<accession>A0A0M3QG77</accession>
<gene>
    <name evidence="3" type="primary">usp-4</name>
    <name evidence="3" type="ORF">DSOUD_2580</name>
</gene>
<dbReference type="STRING" id="1603606.DSOUD_2580"/>
<dbReference type="OrthoDB" id="3217301at2"/>
<dbReference type="AlphaFoldDB" id="A0A0M3QG77"/>
<dbReference type="PANTHER" id="PTHR46268:SF6">
    <property type="entry name" value="UNIVERSAL STRESS PROTEIN UP12"/>
    <property type="match status" value="1"/>
</dbReference>
<proteinExistence type="inferred from homology"/>
<dbReference type="Gene3D" id="3.40.50.620">
    <property type="entry name" value="HUPs"/>
    <property type="match status" value="1"/>
</dbReference>
<organism evidence="3 4">
    <name type="scientific">Desulfuromonas soudanensis</name>
    <dbReference type="NCBI Taxonomy" id="1603606"/>
    <lineage>
        <taxon>Bacteria</taxon>
        <taxon>Pseudomonadati</taxon>
        <taxon>Thermodesulfobacteriota</taxon>
        <taxon>Desulfuromonadia</taxon>
        <taxon>Desulfuromonadales</taxon>
        <taxon>Desulfuromonadaceae</taxon>
        <taxon>Desulfuromonas</taxon>
    </lineage>
</organism>
<dbReference type="PRINTS" id="PR01438">
    <property type="entry name" value="UNVRSLSTRESS"/>
</dbReference>
<dbReference type="EMBL" id="CP010802">
    <property type="protein sequence ID" value="ALC17333.1"/>
    <property type="molecule type" value="Genomic_DNA"/>
</dbReference>
<dbReference type="PATRIC" id="fig|1603606.3.peg.2796"/>
<dbReference type="PANTHER" id="PTHR46268">
    <property type="entry name" value="STRESS RESPONSE PROTEIN NHAX"/>
    <property type="match status" value="1"/>
</dbReference>
<reference evidence="3 4" key="1">
    <citation type="submission" date="2015-07" db="EMBL/GenBank/DDBJ databases">
        <title>Isolation and Genomic Characterization of a Novel Halophilic Metal-Reducing Deltaproteobacterium from the Deep Subsurface.</title>
        <authorList>
            <person name="Badalamenti J.P."/>
            <person name="Summers Z.M."/>
            <person name="Gralnick J.A."/>
            <person name="Bond D.R."/>
        </authorList>
    </citation>
    <scope>NUCLEOTIDE SEQUENCE [LARGE SCALE GENOMIC DNA]</scope>
    <source>
        <strain evidence="3 4">WTL</strain>
    </source>
</reference>
<dbReference type="Proteomes" id="UP000057158">
    <property type="component" value="Chromosome"/>
</dbReference>
<name>A0A0M3QG77_9BACT</name>
<dbReference type="SUPFAM" id="SSF52402">
    <property type="entry name" value="Adenine nucleotide alpha hydrolases-like"/>
    <property type="match status" value="1"/>
</dbReference>
<dbReference type="CDD" id="cd00293">
    <property type="entry name" value="USP-like"/>
    <property type="match status" value="1"/>
</dbReference>
<dbReference type="Pfam" id="PF00582">
    <property type="entry name" value="Usp"/>
    <property type="match status" value="1"/>
</dbReference>
<dbReference type="RefSeq" id="WP_053551348.1">
    <property type="nucleotide sequence ID" value="NZ_CP010802.1"/>
</dbReference>
<protein>
    <submittedName>
        <fullName evidence="3">Nucleotide-binding universal stress protein, UspA family</fullName>
    </submittedName>
</protein>
<sequence length="162" mass="18059">MLPNYRNILIATDLTSNAVHAFKHAVMMARRNNARLHLLHVVPEVDAAVRTYVSTVMGAGSLAHFEKQHEDEARDEMKKRLETFAREELADHPEDLDRIAGIEVLHGHPVAQILLEADRIEADVIILGTHGKGAVEYTFLGSVAEKVLRKSTRPVFVVPLTP</sequence>
<evidence type="ECO:0000256" key="1">
    <source>
        <dbReference type="ARBA" id="ARBA00008791"/>
    </source>
</evidence>
<evidence type="ECO:0000313" key="4">
    <source>
        <dbReference type="Proteomes" id="UP000057158"/>
    </source>
</evidence>
<dbReference type="InterPro" id="IPR014729">
    <property type="entry name" value="Rossmann-like_a/b/a_fold"/>
</dbReference>
<dbReference type="InterPro" id="IPR006015">
    <property type="entry name" value="Universal_stress_UspA"/>
</dbReference>
<dbReference type="KEGG" id="des:DSOUD_2580"/>
<comment type="similarity">
    <text evidence="1">Belongs to the universal stress protein A family.</text>
</comment>
<feature type="domain" description="UspA" evidence="2">
    <location>
        <begin position="5"/>
        <end position="159"/>
    </location>
</feature>
<evidence type="ECO:0000313" key="3">
    <source>
        <dbReference type="EMBL" id="ALC17333.1"/>
    </source>
</evidence>
<dbReference type="InterPro" id="IPR006016">
    <property type="entry name" value="UspA"/>
</dbReference>
<keyword evidence="4" id="KW-1185">Reference proteome</keyword>
<evidence type="ECO:0000259" key="2">
    <source>
        <dbReference type="Pfam" id="PF00582"/>
    </source>
</evidence>